<dbReference type="AlphaFoldDB" id="A0A1W7CZB3"/>
<keyword evidence="4" id="KW-1185">Reference proteome</keyword>
<feature type="region of interest" description="Disordered" evidence="1">
    <location>
        <begin position="293"/>
        <end position="314"/>
    </location>
</feature>
<evidence type="ECO:0000256" key="2">
    <source>
        <dbReference type="SAM" id="Phobius"/>
    </source>
</evidence>
<feature type="transmembrane region" description="Helical" evidence="2">
    <location>
        <begin position="128"/>
        <end position="154"/>
    </location>
</feature>
<reference evidence="3 4" key="1">
    <citation type="submission" date="2017-05" db="EMBL/GenBank/DDBJ databases">
        <title>Complete genome sequence of Streptomyces sp. SCSIO 03032 revealed the diverse biosynthetic pathways for its bioactive secondary metabolites.</title>
        <authorList>
            <person name="Ma L."/>
            <person name="Zhu Y."/>
            <person name="Zhang W."/>
            <person name="Zhang G."/>
            <person name="Tian X."/>
            <person name="Zhang S."/>
            <person name="Zhang C."/>
        </authorList>
    </citation>
    <scope>NUCLEOTIDE SEQUENCE [LARGE SCALE GENOMIC DNA]</scope>
    <source>
        <strain evidence="3 4">SCSIO 03032</strain>
    </source>
</reference>
<sequence>MSGVAAPEAGRAPVLGGPAAPAPGEVPLSVVTATFVRLKLSLLRNGVRQSKGRSAAFVGSIAVALLFGALGLLVMVALRGHEDGPAAGVVLALTIVLGWAFLPLFIGGADETLDPARLVMLPLRPGPLLVAQATAAVIGAGPLFTLLLLTGAVLPGTHGGGAVAVAVVAVPLTLVTCTTLTRTLATANAGLLSSRKGRDLAVLSGVVVAFGLQGINLAFASLADEDGEGLGPVAAVADVARWVPPLSAVDAVRAAGEGSWGFVAYGLGGTILLCVLLLRWWSRTLTRLMTAPDSSTLQPAPERAAGRTGPARGPAAWLPGGRTGTVMRRTLLYGWRDPKTKMGWAMSLGMGLLLPLVFAVQGNGSVYNACWVAALLGLTMYNQFGQDYSAFWLVAQTIGTTRDAYLELRGRALAIALIGVPFTCAVVTGSAAAFGAWDQLPDGLGLALALLGALLAVGAVTSARYPYSIPQDNAMKNVAPGQGALAWGSILGGMLAGGVLCAPLIALTVWGRASEAGWVWAVLPLGAGYGLLLAWAGLRIAAPMTVRRLPEIMAAVSKS</sequence>
<feature type="transmembrane region" description="Helical" evidence="2">
    <location>
        <begin position="55"/>
        <end position="78"/>
    </location>
</feature>
<accession>A0A1W7CZB3</accession>
<dbReference type="Proteomes" id="UP000194218">
    <property type="component" value="Chromosome"/>
</dbReference>
<feature type="transmembrane region" description="Helical" evidence="2">
    <location>
        <begin position="84"/>
        <end position="107"/>
    </location>
</feature>
<evidence type="ECO:0000313" key="4">
    <source>
        <dbReference type="Proteomes" id="UP000194218"/>
    </source>
</evidence>
<keyword evidence="2" id="KW-0812">Transmembrane</keyword>
<feature type="transmembrane region" description="Helical" evidence="2">
    <location>
        <begin position="160"/>
        <end position="180"/>
    </location>
</feature>
<dbReference type="EMBL" id="CP021121">
    <property type="protein sequence ID" value="ARQ70153.1"/>
    <property type="molecule type" value="Genomic_DNA"/>
</dbReference>
<feature type="compositionally biased region" description="Low complexity" evidence="1">
    <location>
        <begin position="299"/>
        <end position="314"/>
    </location>
</feature>
<feature type="transmembrane region" description="Helical" evidence="2">
    <location>
        <begin position="366"/>
        <end position="384"/>
    </location>
</feature>
<feature type="transmembrane region" description="Helical" evidence="2">
    <location>
        <begin position="342"/>
        <end position="360"/>
    </location>
</feature>
<feature type="transmembrane region" description="Helical" evidence="2">
    <location>
        <begin position="518"/>
        <end position="538"/>
    </location>
</feature>
<protein>
    <submittedName>
        <fullName evidence="3">Transporter</fullName>
    </submittedName>
</protein>
<evidence type="ECO:0000313" key="3">
    <source>
        <dbReference type="EMBL" id="ARQ70153.1"/>
    </source>
</evidence>
<keyword evidence="2" id="KW-1133">Transmembrane helix</keyword>
<organism evidence="3 4">
    <name type="scientific">Streptomyces marincola</name>
    <dbReference type="NCBI Taxonomy" id="2878388"/>
    <lineage>
        <taxon>Bacteria</taxon>
        <taxon>Bacillati</taxon>
        <taxon>Actinomycetota</taxon>
        <taxon>Actinomycetes</taxon>
        <taxon>Kitasatosporales</taxon>
        <taxon>Streptomycetaceae</taxon>
        <taxon>Streptomyces</taxon>
    </lineage>
</organism>
<proteinExistence type="predicted"/>
<dbReference type="KEGG" id="smao:CAG99_16015"/>
<feature type="transmembrane region" description="Helical" evidence="2">
    <location>
        <begin position="443"/>
        <end position="463"/>
    </location>
</feature>
<feature type="transmembrane region" description="Helical" evidence="2">
    <location>
        <begin position="200"/>
        <end position="223"/>
    </location>
</feature>
<gene>
    <name evidence="3" type="ORF">CAG99_16015</name>
</gene>
<feature type="transmembrane region" description="Helical" evidence="2">
    <location>
        <begin position="262"/>
        <end position="281"/>
    </location>
</feature>
<name>A0A1W7CZB3_9ACTN</name>
<keyword evidence="2" id="KW-0472">Membrane</keyword>
<evidence type="ECO:0000256" key="1">
    <source>
        <dbReference type="SAM" id="MobiDB-lite"/>
    </source>
</evidence>
<feature type="transmembrane region" description="Helical" evidence="2">
    <location>
        <begin position="484"/>
        <end position="506"/>
    </location>
</feature>
<feature type="transmembrane region" description="Helical" evidence="2">
    <location>
        <begin position="412"/>
        <end position="437"/>
    </location>
</feature>